<dbReference type="AlphaFoldDB" id="A0A4Q9N5L3"/>
<organism evidence="1">
    <name type="scientific">Dichomitus squalens</name>
    <dbReference type="NCBI Taxonomy" id="114155"/>
    <lineage>
        <taxon>Eukaryota</taxon>
        <taxon>Fungi</taxon>
        <taxon>Dikarya</taxon>
        <taxon>Basidiomycota</taxon>
        <taxon>Agaricomycotina</taxon>
        <taxon>Agaricomycetes</taxon>
        <taxon>Polyporales</taxon>
        <taxon>Polyporaceae</taxon>
        <taxon>Dichomitus</taxon>
    </lineage>
</organism>
<gene>
    <name evidence="1" type="ORF">BD311DRAFT_745918</name>
</gene>
<dbReference type="Proteomes" id="UP000292957">
    <property type="component" value="Unassembled WGS sequence"/>
</dbReference>
<dbReference type="Pfam" id="PF02567">
    <property type="entry name" value="PhzC-PhzF"/>
    <property type="match status" value="1"/>
</dbReference>
<feature type="non-terminal residue" evidence="1">
    <location>
        <position position="76"/>
    </location>
</feature>
<dbReference type="EMBL" id="ML143387">
    <property type="protein sequence ID" value="TBU35298.1"/>
    <property type="molecule type" value="Genomic_DNA"/>
</dbReference>
<evidence type="ECO:0008006" key="2">
    <source>
        <dbReference type="Google" id="ProtNLM"/>
    </source>
</evidence>
<dbReference type="Gene3D" id="3.10.310.10">
    <property type="entry name" value="Diaminopimelate Epimerase, Chain A, domain 1"/>
    <property type="match status" value="1"/>
</dbReference>
<name>A0A4Q9N5L3_9APHY</name>
<dbReference type="OrthoDB" id="75169at2759"/>
<evidence type="ECO:0000313" key="1">
    <source>
        <dbReference type="EMBL" id="TBU35298.1"/>
    </source>
</evidence>
<dbReference type="InterPro" id="IPR003719">
    <property type="entry name" value="Phenazine_PhzF-like"/>
</dbReference>
<accession>A0A4Q9N5L3</accession>
<dbReference type="GO" id="GO:0003824">
    <property type="term" value="F:catalytic activity"/>
    <property type="evidence" value="ECO:0007669"/>
    <property type="project" value="InterPro"/>
</dbReference>
<reference evidence="1" key="1">
    <citation type="submission" date="2019-01" db="EMBL/GenBank/DDBJ databases">
        <title>Draft genome sequences of three monokaryotic isolates of the white-rot basidiomycete fungus Dichomitus squalens.</title>
        <authorList>
            <consortium name="DOE Joint Genome Institute"/>
            <person name="Lopez S.C."/>
            <person name="Andreopoulos B."/>
            <person name="Pangilinan J."/>
            <person name="Lipzen A."/>
            <person name="Riley R."/>
            <person name="Ahrendt S."/>
            <person name="Ng V."/>
            <person name="Barry K."/>
            <person name="Daum C."/>
            <person name="Grigoriev I.V."/>
            <person name="Hilden K.S."/>
            <person name="Makela M.R."/>
            <person name="de Vries R.P."/>
        </authorList>
    </citation>
    <scope>NUCLEOTIDE SEQUENCE [LARGE SCALE GENOMIC DNA]</scope>
    <source>
        <strain evidence="1">OM18370.1</strain>
    </source>
</reference>
<dbReference type="SUPFAM" id="SSF54506">
    <property type="entry name" value="Diaminopimelate epimerase-like"/>
    <property type="match status" value="1"/>
</dbReference>
<sequence>MIGTAEDPGTGSASAALCCYLSLLEGREKGVGPFEYHLVQGVEMGRRSDIFVQVQRTEDGSAIRSVNLKGTAVKVM</sequence>
<protein>
    <recommendedName>
        <fullName evidence="2">PhzF family phenazine biosynthesis protein</fullName>
    </recommendedName>
</protein>
<proteinExistence type="predicted"/>